<keyword evidence="2" id="KW-0378">Hydrolase</keyword>
<dbReference type="EMBL" id="JACMYC010000004">
    <property type="protein sequence ID" value="MBC2960441.1"/>
    <property type="molecule type" value="Genomic_DNA"/>
</dbReference>
<gene>
    <name evidence="2" type="ORF">H7344_09055</name>
</gene>
<dbReference type="SUPFAM" id="SSF53474">
    <property type="entry name" value="alpha/beta-Hydrolases"/>
    <property type="match status" value="1"/>
</dbReference>
<keyword evidence="3" id="KW-1185">Reference proteome</keyword>
<evidence type="ECO:0000256" key="1">
    <source>
        <dbReference type="SAM" id="MobiDB-lite"/>
    </source>
</evidence>
<dbReference type="PANTHER" id="PTHR37574:SF1">
    <property type="entry name" value="LIPASE B"/>
    <property type="match status" value="1"/>
</dbReference>
<feature type="compositionally biased region" description="Low complexity" evidence="1">
    <location>
        <begin position="1"/>
        <end position="16"/>
    </location>
</feature>
<dbReference type="Proteomes" id="UP000604001">
    <property type="component" value="Unassembled WGS sequence"/>
</dbReference>
<reference evidence="2 3" key="1">
    <citation type="submission" date="2020-08" db="EMBL/GenBank/DDBJ databases">
        <title>novel species in genus Nocardioides.</title>
        <authorList>
            <person name="Zhang G."/>
        </authorList>
    </citation>
    <scope>NUCLEOTIDE SEQUENCE [LARGE SCALE GENOMIC DNA]</scope>
    <source>
        <strain evidence="2 3">SC8A-24</strain>
    </source>
</reference>
<protein>
    <submittedName>
        <fullName evidence="2">Alpha/beta fold hydrolase</fullName>
    </submittedName>
</protein>
<accession>A0ABR6U7N1</accession>
<name>A0ABR6U7N1_9ACTN</name>
<dbReference type="InterPro" id="IPR053228">
    <property type="entry name" value="Stereospecific_Lipase"/>
</dbReference>
<sequence>MVSTTGTAAAAPSGFPLPLPGGLGEPTGANDWDCEPTRKRPTPVVIVHGTIGDRKSLLDPLSAAVKAKGFCVFSLDYGNRGTGDIVTSAKQLKRFTNRVLRATGAAKVSMVGHSQGGMMPRYYIKFLGGAKVVDDLVGLAPSNHGTVLSGGTALALLTNPLLDVVCYSCNQQAVGSAFLRRLNAGDETPGKVSYTQVTTAYDEVVVPHLSGYLRAGPRTTNTTIQDSCPGDLAEHLLIPMSRTAIAWTLDALTRPGPARKGFRPPC</sequence>
<dbReference type="PANTHER" id="PTHR37574">
    <property type="entry name" value="LIPASE B"/>
    <property type="match status" value="1"/>
</dbReference>
<comment type="caution">
    <text evidence="2">The sequence shown here is derived from an EMBL/GenBank/DDBJ whole genome shotgun (WGS) entry which is preliminary data.</text>
</comment>
<feature type="region of interest" description="Disordered" evidence="1">
    <location>
        <begin position="1"/>
        <end position="37"/>
    </location>
</feature>
<dbReference type="InterPro" id="IPR029058">
    <property type="entry name" value="AB_hydrolase_fold"/>
</dbReference>
<proteinExistence type="predicted"/>
<dbReference type="Pfam" id="PF01674">
    <property type="entry name" value="Lipase_2"/>
    <property type="match status" value="1"/>
</dbReference>
<dbReference type="Gene3D" id="3.40.50.1820">
    <property type="entry name" value="alpha/beta hydrolase"/>
    <property type="match status" value="1"/>
</dbReference>
<evidence type="ECO:0000313" key="2">
    <source>
        <dbReference type="EMBL" id="MBC2960441.1"/>
    </source>
</evidence>
<dbReference type="GO" id="GO:0016787">
    <property type="term" value="F:hydrolase activity"/>
    <property type="evidence" value="ECO:0007669"/>
    <property type="project" value="UniProtKB-KW"/>
</dbReference>
<evidence type="ECO:0000313" key="3">
    <source>
        <dbReference type="Proteomes" id="UP000604001"/>
    </source>
</evidence>
<organism evidence="2 3">
    <name type="scientific">Nocardioides deserti</name>
    <dbReference type="NCBI Taxonomy" id="1588644"/>
    <lineage>
        <taxon>Bacteria</taxon>
        <taxon>Bacillati</taxon>
        <taxon>Actinomycetota</taxon>
        <taxon>Actinomycetes</taxon>
        <taxon>Propionibacteriales</taxon>
        <taxon>Nocardioidaceae</taxon>
        <taxon>Nocardioides</taxon>
    </lineage>
</organism>
<dbReference type="InterPro" id="IPR002918">
    <property type="entry name" value="Lipase_EstA/Esterase_EstB"/>
</dbReference>